<feature type="domain" description="Large ribosomal subunit protein uL5 C-terminal" evidence="7">
    <location>
        <begin position="57"/>
        <end position="137"/>
    </location>
</feature>
<dbReference type="PIRSF" id="PIRSF002161">
    <property type="entry name" value="Ribosomal_L5"/>
    <property type="match status" value="1"/>
</dbReference>
<name>A0A0M0C009_9ARCH</name>
<keyword evidence="3 5" id="KW-0687">Ribonucleoprotein</keyword>
<dbReference type="PANTHER" id="PTHR11994">
    <property type="entry name" value="60S RIBOSOMAL PROTEIN L11-RELATED"/>
    <property type="match status" value="1"/>
</dbReference>
<dbReference type="GO" id="GO:0005840">
    <property type="term" value="C:ribosome"/>
    <property type="evidence" value="ECO:0007669"/>
    <property type="project" value="UniProtKB-KW"/>
</dbReference>
<protein>
    <recommendedName>
        <fullName evidence="4">50S ribosomal protein L5</fullName>
    </recommendedName>
</protein>
<organism evidence="8 9">
    <name type="scientific">miscellaneous Crenarchaeota group-1 archaeon SG8-32-1</name>
    <dbReference type="NCBI Taxonomy" id="1685124"/>
    <lineage>
        <taxon>Archaea</taxon>
        <taxon>Candidatus Bathyarchaeota</taxon>
        <taxon>MCG-1</taxon>
    </lineage>
</organism>
<dbReference type="NCBIfam" id="NF003258">
    <property type="entry name" value="PRK04219.1"/>
    <property type="match status" value="1"/>
</dbReference>
<proteinExistence type="inferred from homology"/>
<dbReference type="PATRIC" id="fig|1685124.3.peg.89"/>
<dbReference type="InterPro" id="IPR031310">
    <property type="entry name" value="Ribosomal_uL5_N"/>
</dbReference>
<keyword evidence="2 5" id="KW-0689">Ribosomal protein</keyword>
<dbReference type="Gene3D" id="3.30.1440.10">
    <property type="match status" value="1"/>
</dbReference>
<evidence type="ECO:0000256" key="5">
    <source>
        <dbReference type="RuleBase" id="RU003930"/>
    </source>
</evidence>
<dbReference type="GO" id="GO:0006412">
    <property type="term" value="P:translation"/>
    <property type="evidence" value="ECO:0007669"/>
    <property type="project" value="InterPro"/>
</dbReference>
<evidence type="ECO:0000256" key="4">
    <source>
        <dbReference type="ARBA" id="ARBA00035461"/>
    </source>
</evidence>
<comment type="caution">
    <text evidence="8">The sequence shown here is derived from an EMBL/GenBank/DDBJ whole genome shotgun (WGS) entry which is preliminary data.</text>
</comment>
<evidence type="ECO:0000313" key="8">
    <source>
        <dbReference type="EMBL" id="KON34049.1"/>
    </source>
</evidence>
<dbReference type="GO" id="GO:0003735">
    <property type="term" value="F:structural constituent of ribosome"/>
    <property type="evidence" value="ECO:0007669"/>
    <property type="project" value="InterPro"/>
</dbReference>
<evidence type="ECO:0000259" key="7">
    <source>
        <dbReference type="Pfam" id="PF00673"/>
    </source>
</evidence>
<dbReference type="FunFam" id="3.30.1440.10:FF:000002">
    <property type="entry name" value="60S ribosomal protein L11"/>
    <property type="match status" value="1"/>
</dbReference>
<dbReference type="EMBL" id="LFWU01000015">
    <property type="protein sequence ID" value="KON34049.1"/>
    <property type="molecule type" value="Genomic_DNA"/>
</dbReference>
<evidence type="ECO:0000256" key="2">
    <source>
        <dbReference type="ARBA" id="ARBA00022980"/>
    </source>
</evidence>
<comment type="similarity">
    <text evidence="1 5">Belongs to the universal ribosomal protein uL5 family.</text>
</comment>
<feature type="domain" description="Large ribosomal subunit protein uL5 N-terminal" evidence="6">
    <location>
        <begin position="1"/>
        <end position="52"/>
    </location>
</feature>
<dbReference type="Proteomes" id="UP000037237">
    <property type="component" value="Unassembled WGS sequence"/>
</dbReference>
<evidence type="ECO:0000313" key="9">
    <source>
        <dbReference type="Proteomes" id="UP000037237"/>
    </source>
</evidence>
<accession>A0A0M0C009</accession>
<dbReference type="Pfam" id="PF00281">
    <property type="entry name" value="Ribosomal_L5"/>
    <property type="match status" value="1"/>
</dbReference>
<sequence length="165" mass="18747">MRIPKIEKVTVNMSVGKSGAPLQQAVTILKQLTDQEPSRRAAKKTIREFGIRKGESIACLVTIRDEKAQAFLRKAFYALENKLSKYNFDRQGNFSFGIKEHIDIPGTKYSPELGIHGMDVSVSLGRPGFRVKRRHRSRTKIGKDHQLTTDEAILFIKDEFDVEIT</sequence>
<dbReference type="AlphaFoldDB" id="A0A0M0C009"/>
<dbReference type="InterPro" id="IPR057266">
    <property type="entry name" value="Ribosomal_uL5_euk/arc-type"/>
</dbReference>
<evidence type="ECO:0000256" key="1">
    <source>
        <dbReference type="ARBA" id="ARBA00008553"/>
    </source>
</evidence>
<reference evidence="8 9" key="1">
    <citation type="submission" date="2015-06" db="EMBL/GenBank/DDBJ databases">
        <title>New insights into the roles of widespread benthic archaea in carbon and nitrogen cycling.</title>
        <authorList>
            <person name="Lazar C.S."/>
            <person name="Baker B.J."/>
            <person name="Seitz K.W."/>
            <person name="Hyde A.S."/>
            <person name="Dick G.J."/>
            <person name="Hinrichs K.-U."/>
            <person name="Teske A.P."/>
        </authorList>
    </citation>
    <scope>NUCLEOTIDE SEQUENCE [LARGE SCALE GENOMIC DNA]</scope>
    <source>
        <strain evidence="8">SG8-32-1</strain>
    </source>
</reference>
<dbReference type="InterPro" id="IPR022803">
    <property type="entry name" value="Ribosomal_uL5_dom_sf"/>
</dbReference>
<dbReference type="InterPro" id="IPR031309">
    <property type="entry name" value="Ribosomal_uL5_C"/>
</dbReference>
<dbReference type="SUPFAM" id="SSF55282">
    <property type="entry name" value="RL5-like"/>
    <property type="match status" value="1"/>
</dbReference>
<dbReference type="Pfam" id="PF00673">
    <property type="entry name" value="Ribosomal_L5_C"/>
    <property type="match status" value="1"/>
</dbReference>
<dbReference type="GO" id="GO:1990904">
    <property type="term" value="C:ribonucleoprotein complex"/>
    <property type="evidence" value="ECO:0007669"/>
    <property type="project" value="UniProtKB-KW"/>
</dbReference>
<evidence type="ECO:0000256" key="3">
    <source>
        <dbReference type="ARBA" id="ARBA00023274"/>
    </source>
</evidence>
<gene>
    <name evidence="8" type="ORF">AC477_00860</name>
</gene>
<evidence type="ECO:0000259" key="6">
    <source>
        <dbReference type="Pfam" id="PF00281"/>
    </source>
</evidence>
<dbReference type="InterPro" id="IPR002132">
    <property type="entry name" value="Ribosomal_uL5"/>
</dbReference>